<dbReference type="AlphaFoldDB" id="A0A9D1PV38"/>
<sequence>MKARTENLPAFSLTLPDGWVTNLPDGMECTADRCIAGFAKAASGSRSAITVSVVPNLGKQLAEIAAESTANMASHEAVMHVVSQTDTRVEYEGTIKESPARLIATIDAERQQVGILLLVGENDEISSIVSTLRMKNERLNFMPAAQ</sequence>
<accession>A0A9D1PV38</accession>
<reference evidence="1" key="2">
    <citation type="submission" date="2021-04" db="EMBL/GenBank/DDBJ databases">
        <authorList>
            <person name="Gilroy R."/>
        </authorList>
    </citation>
    <scope>NUCLEOTIDE SEQUENCE</scope>
    <source>
        <strain evidence="1">ChiHecec2B26-446</strain>
    </source>
</reference>
<dbReference type="Proteomes" id="UP000886752">
    <property type="component" value="Unassembled WGS sequence"/>
</dbReference>
<gene>
    <name evidence="1" type="ORF">H9894_01075</name>
</gene>
<proteinExistence type="predicted"/>
<reference evidence="1" key="1">
    <citation type="journal article" date="2021" name="PeerJ">
        <title>Extensive microbial diversity within the chicken gut microbiome revealed by metagenomics and culture.</title>
        <authorList>
            <person name="Gilroy R."/>
            <person name="Ravi A."/>
            <person name="Getino M."/>
            <person name="Pursley I."/>
            <person name="Horton D.L."/>
            <person name="Alikhan N.F."/>
            <person name="Baker D."/>
            <person name="Gharbi K."/>
            <person name="Hall N."/>
            <person name="Watson M."/>
            <person name="Adriaenssens E.M."/>
            <person name="Foster-Nyarko E."/>
            <person name="Jarju S."/>
            <person name="Secka A."/>
            <person name="Antonio M."/>
            <person name="Oren A."/>
            <person name="Chaudhuri R.R."/>
            <person name="La Ragione R."/>
            <person name="Hildebrand F."/>
            <person name="Pallen M.J."/>
        </authorList>
    </citation>
    <scope>NUCLEOTIDE SEQUENCE</scope>
    <source>
        <strain evidence="1">ChiHecec2B26-446</strain>
    </source>
</reference>
<dbReference type="EMBL" id="DXHV01000014">
    <property type="protein sequence ID" value="HIV99775.1"/>
    <property type="molecule type" value="Genomic_DNA"/>
</dbReference>
<protein>
    <submittedName>
        <fullName evidence="1">Uncharacterized protein</fullName>
    </submittedName>
</protein>
<evidence type="ECO:0000313" key="1">
    <source>
        <dbReference type="EMBL" id="HIV99775.1"/>
    </source>
</evidence>
<name>A0A9D1PV38_9BACT</name>
<evidence type="ECO:0000313" key="2">
    <source>
        <dbReference type="Proteomes" id="UP000886752"/>
    </source>
</evidence>
<comment type="caution">
    <text evidence="1">The sequence shown here is derived from an EMBL/GenBank/DDBJ whole genome shotgun (WGS) entry which is preliminary data.</text>
</comment>
<organism evidence="1 2">
    <name type="scientific">Candidatus Desulfovibrio intestinipullorum</name>
    <dbReference type="NCBI Taxonomy" id="2838536"/>
    <lineage>
        <taxon>Bacteria</taxon>
        <taxon>Pseudomonadati</taxon>
        <taxon>Thermodesulfobacteriota</taxon>
        <taxon>Desulfovibrionia</taxon>
        <taxon>Desulfovibrionales</taxon>
        <taxon>Desulfovibrionaceae</taxon>
        <taxon>Desulfovibrio</taxon>
    </lineage>
</organism>